<reference evidence="9" key="2">
    <citation type="submission" date="2009-03" db="EMBL/GenBank/DDBJ databases">
        <authorList>
            <person name="Gang L."/>
        </authorList>
    </citation>
    <scope>NUCLEOTIDE SEQUENCE</scope>
    <source>
        <strain evidence="9">Anhui</strain>
    </source>
</reference>
<evidence type="ECO:0000256" key="6">
    <source>
        <dbReference type="ARBA" id="ARBA00046062"/>
    </source>
</evidence>
<feature type="compositionally biased region" description="Basic and acidic residues" evidence="7">
    <location>
        <begin position="128"/>
        <end position="142"/>
    </location>
</feature>
<keyword evidence="11" id="KW-1185">Reference proteome</keyword>
<dbReference type="EMBL" id="FN314689">
    <property type="protein sequence ID" value="CAX70422.1"/>
    <property type="molecule type" value="mRNA"/>
</dbReference>
<dbReference type="InterPro" id="IPR036249">
    <property type="entry name" value="Thioredoxin-like_sf"/>
</dbReference>
<feature type="compositionally biased region" description="Basic and acidic residues" evidence="7">
    <location>
        <begin position="176"/>
        <end position="206"/>
    </location>
</feature>
<evidence type="ECO:0000259" key="8">
    <source>
        <dbReference type="PROSITE" id="PS50033"/>
    </source>
</evidence>
<feature type="domain" description="UBX" evidence="8">
    <location>
        <begin position="274"/>
        <end position="375"/>
    </location>
</feature>
<dbReference type="AlphaFoldDB" id="C1L6U4"/>
<comment type="subcellular location">
    <subcellularLocation>
        <location evidence="1">Endoplasmic reticulum membrane</location>
        <topology evidence="1">Peripheral membrane protein</topology>
    </subcellularLocation>
</comment>
<accession>C1L6U4</accession>
<feature type="region of interest" description="Disordered" evidence="7">
    <location>
        <begin position="430"/>
        <end position="487"/>
    </location>
</feature>
<dbReference type="EMBL" id="SKCS01000180">
    <property type="protein sequence ID" value="TNN14127.1"/>
    <property type="molecule type" value="Genomic_DNA"/>
</dbReference>
<protein>
    <recommendedName>
        <fullName evidence="4">UBX domain-containing protein 4</fullName>
    </recommendedName>
    <alternativeName>
        <fullName evidence="5">UBX domain-containing protein 2</fullName>
    </alternativeName>
</protein>
<dbReference type="Gene3D" id="3.10.20.90">
    <property type="entry name" value="Phosphatidylinositol 3-kinase Catalytic Subunit, Chain A, domain 1"/>
    <property type="match status" value="1"/>
</dbReference>
<dbReference type="GO" id="GO:0036503">
    <property type="term" value="P:ERAD pathway"/>
    <property type="evidence" value="ECO:0007669"/>
    <property type="project" value="TreeGrafter"/>
</dbReference>
<feature type="compositionally biased region" description="Polar residues" evidence="7">
    <location>
        <begin position="430"/>
        <end position="453"/>
    </location>
</feature>
<dbReference type="GO" id="GO:0006986">
    <property type="term" value="P:response to unfolded protein"/>
    <property type="evidence" value="ECO:0007669"/>
    <property type="project" value="UniProtKB-KW"/>
</dbReference>
<dbReference type="CDD" id="cd01767">
    <property type="entry name" value="UBX"/>
    <property type="match status" value="1"/>
</dbReference>
<gene>
    <name evidence="10" type="ORF">EWB00_002374</name>
</gene>
<name>C1L6U4_SCHJA</name>
<evidence type="ECO:0000256" key="4">
    <source>
        <dbReference type="ARBA" id="ARBA00040925"/>
    </source>
</evidence>
<dbReference type="SMART" id="SM00166">
    <property type="entry name" value="UBX"/>
    <property type="match status" value="1"/>
</dbReference>
<keyword evidence="2" id="KW-0834">Unfolded protein response</keyword>
<comment type="function">
    <text evidence="6">Involved in endoplasmic reticulum-associated protein degradation (ERAD). Acts as a platform to recruit both UBQLN1 and VCP to the ER during ERAD.</text>
</comment>
<evidence type="ECO:0000313" key="11">
    <source>
        <dbReference type="Proteomes" id="UP000311919"/>
    </source>
</evidence>
<dbReference type="InterPro" id="IPR001012">
    <property type="entry name" value="UBX_dom"/>
</dbReference>
<sequence>MEWFKGEVSDAVKSVKEESKVLLVFIKGTDEESSFVSSQFDDQVGRVCHNVICLQLDASSHAALQFSAVYAVLTVPCIYLIGPTGQVIDVKLGRLESSDLIDWIKKSEGRPIKHEALITSGDAPNSGLHDDKEKSVTTDSKELPVPSTSATQIVNCEQSLEERVKSANQLIHTRRQQKDEERKKTSTEAEIKRRESGKAVSEYKERQKQKEIDEAIAERRKEQIESRLRLERLRQQIEEDRKTREERWLRMNGSPPVTPDDPVNVEQKFPKCQSYSDEVRLQLKSLEGGYVLHRFPATATISGDVRNWLHEMVSCDFQMDDNFQTLGETERNNFRNLVLKGFRFLQLHPKRILEPEDESQSLKELGYCPSATLFLVSNRPNQAITRSNGGIVSQFYYIISSGFSNTYGLISWAVGGLYSLGQNLVSSLTGSRTQQSNSNSTRDSVNRNNSALNHSVRRQGNIARLSHMPDNSDDEQARWNGNSTEQL</sequence>
<reference evidence="9" key="1">
    <citation type="journal article" date="2009" name="Nature">
        <title>The Schistosoma japonicum genome reveals features of host-parasite interplay.</title>
        <authorList>
            <person name="Liu F."/>
            <person name="Zhou Y."/>
            <person name="Wang Z.Q."/>
            <person name="Lu G."/>
            <person name="Zheng H."/>
            <person name="Brindley P.J."/>
            <person name="McManus D.P."/>
            <person name="Blair D."/>
            <person name="Zhang Q.H."/>
            <person name="Zhong Y."/>
            <person name="Wang S."/>
            <person name="Han Z.G."/>
            <person name="Chen Z."/>
        </authorList>
    </citation>
    <scope>NUCLEOTIDE SEQUENCE</scope>
    <source>
        <strain evidence="9">Anhui</strain>
    </source>
</reference>
<feature type="region of interest" description="Disordered" evidence="7">
    <location>
        <begin position="115"/>
        <end position="149"/>
    </location>
</feature>
<dbReference type="PROSITE" id="PS50033">
    <property type="entry name" value="UBX"/>
    <property type="match status" value="1"/>
</dbReference>
<evidence type="ECO:0000256" key="7">
    <source>
        <dbReference type="SAM" id="MobiDB-lite"/>
    </source>
</evidence>
<organism evidence="9">
    <name type="scientific">Schistosoma japonicum</name>
    <name type="common">Blood fluke</name>
    <dbReference type="NCBI Taxonomy" id="6182"/>
    <lineage>
        <taxon>Eukaryota</taxon>
        <taxon>Metazoa</taxon>
        <taxon>Spiralia</taxon>
        <taxon>Lophotrochozoa</taxon>
        <taxon>Platyhelminthes</taxon>
        <taxon>Trematoda</taxon>
        <taxon>Digenea</taxon>
        <taxon>Strigeidida</taxon>
        <taxon>Schistosomatoidea</taxon>
        <taxon>Schistosomatidae</taxon>
        <taxon>Schistosoma</taxon>
    </lineage>
</organism>
<comment type="subunit">
    <text evidence="3">Directly interacts with VCP. Interacts with UBQLN1. Forms a complex with VCP and UBQLN1.</text>
</comment>
<dbReference type="SUPFAM" id="SSF52833">
    <property type="entry name" value="Thioredoxin-like"/>
    <property type="match status" value="1"/>
</dbReference>
<dbReference type="Pfam" id="PF00789">
    <property type="entry name" value="UBX"/>
    <property type="match status" value="1"/>
</dbReference>
<feature type="region of interest" description="Disordered" evidence="7">
    <location>
        <begin position="171"/>
        <end position="206"/>
    </location>
</feature>
<evidence type="ECO:0000313" key="10">
    <source>
        <dbReference type="EMBL" id="TNN14127.1"/>
    </source>
</evidence>
<evidence type="ECO:0000256" key="3">
    <source>
        <dbReference type="ARBA" id="ARBA00038812"/>
    </source>
</evidence>
<dbReference type="PANTHER" id="PTHR46424">
    <property type="entry name" value="UBX DOMAIN-CONTAINING PROTEIN 4"/>
    <property type="match status" value="1"/>
</dbReference>
<dbReference type="Gene3D" id="3.40.30.10">
    <property type="entry name" value="Glutaredoxin"/>
    <property type="match status" value="1"/>
</dbReference>
<proteinExistence type="evidence at transcript level"/>
<evidence type="ECO:0000256" key="5">
    <source>
        <dbReference type="ARBA" id="ARBA00041575"/>
    </source>
</evidence>
<dbReference type="Pfam" id="PF23187">
    <property type="entry name" value="UBX7_N"/>
    <property type="match status" value="1"/>
</dbReference>
<evidence type="ECO:0000256" key="1">
    <source>
        <dbReference type="ARBA" id="ARBA00004406"/>
    </source>
</evidence>
<dbReference type="OrthoDB" id="2445133at2759"/>
<dbReference type="EMBL" id="FN319391">
    <property type="protein sequence ID" value="CAX75119.1"/>
    <property type="molecule type" value="mRNA"/>
</dbReference>
<dbReference type="STRING" id="6182.C1L6U4"/>
<dbReference type="SUPFAM" id="SSF54236">
    <property type="entry name" value="Ubiquitin-like"/>
    <property type="match status" value="1"/>
</dbReference>
<dbReference type="GO" id="GO:0005789">
    <property type="term" value="C:endoplasmic reticulum membrane"/>
    <property type="evidence" value="ECO:0007669"/>
    <property type="project" value="UniProtKB-SubCell"/>
</dbReference>
<dbReference type="Proteomes" id="UP000311919">
    <property type="component" value="Unassembled WGS sequence"/>
</dbReference>
<evidence type="ECO:0000256" key="2">
    <source>
        <dbReference type="ARBA" id="ARBA00023230"/>
    </source>
</evidence>
<evidence type="ECO:0000313" key="9">
    <source>
        <dbReference type="EMBL" id="CAX70422.1"/>
    </source>
</evidence>
<dbReference type="InterPro" id="IPR029071">
    <property type="entry name" value="Ubiquitin-like_domsf"/>
</dbReference>
<dbReference type="PANTHER" id="PTHR46424:SF1">
    <property type="entry name" value="UBX DOMAIN-CONTAINING PROTEIN 4"/>
    <property type="match status" value="1"/>
</dbReference>
<reference evidence="10 11" key="3">
    <citation type="submission" date="2019-03" db="EMBL/GenBank/DDBJ databases">
        <title>An improved genome assembly of the fluke Schistosoma japonicum.</title>
        <authorList>
            <person name="Hu W."/>
            <person name="Luo F."/>
            <person name="Yin M."/>
            <person name="Mo X."/>
            <person name="Sun C."/>
            <person name="Wu Q."/>
            <person name="Zhu B."/>
            <person name="Xiang M."/>
            <person name="Wang J."/>
            <person name="Wang Y."/>
            <person name="Zhang T."/>
            <person name="Xu B."/>
            <person name="Zheng H."/>
            <person name="Feng Z."/>
        </authorList>
    </citation>
    <scope>NUCLEOTIDE SEQUENCE [LARGE SCALE GENOMIC DNA]</scope>
    <source>
        <strain evidence="10">HuSjv2</strain>
        <tissue evidence="10">Worms</tissue>
    </source>
</reference>